<organism evidence="2 3">
    <name type="scientific">Thiomicrorhabdus heinhorstiae</name>
    <dbReference type="NCBI Taxonomy" id="2748010"/>
    <lineage>
        <taxon>Bacteria</taxon>
        <taxon>Pseudomonadati</taxon>
        <taxon>Pseudomonadota</taxon>
        <taxon>Gammaproteobacteria</taxon>
        <taxon>Thiotrichales</taxon>
        <taxon>Piscirickettsiaceae</taxon>
        <taxon>Thiomicrorhabdus</taxon>
    </lineage>
</organism>
<gene>
    <name evidence="2" type="ORF">H8792_000590</name>
</gene>
<dbReference type="RefSeq" id="WP_194947196.1">
    <property type="nucleotide sequence ID" value="NZ_JACBGI020000001.1"/>
</dbReference>
<evidence type="ECO:0000313" key="3">
    <source>
        <dbReference type="Proteomes" id="UP001193680"/>
    </source>
</evidence>
<dbReference type="Proteomes" id="UP001193680">
    <property type="component" value="Unassembled WGS sequence"/>
</dbReference>
<keyword evidence="1" id="KW-0732">Signal</keyword>
<sequence length="246" mass="27757">MKQRFIRTIIVAGMATLPFSASAVDTDLKYGLSGSGEIGFTNNTGNTESTILYAGLKGKYVQPVYEIRSLIEAQYQSENSVQTQERYLLDVQGNRFYSRDRGYYSYVGARFEKSRFEFIDLDSIYSLGLGKDLYRTEQTKATGEIGIGYQITDYSSSTTEKDSDQLIGRLKIDLDHSFNDVTAFHQDLTLTTGYDQSKVESNTGLKFKIADQLKLSATYKYRYNSKPAAGIKDVDTQTILTLIYDF</sequence>
<reference evidence="2 3" key="1">
    <citation type="submission" date="2020-06" db="EMBL/GenBank/DDBJ databases">
        <authorList>
            <person name="Scott K."/>
        </authorList>
    </citation>
    <scope>NUCLEOTIDE SEQUENCE [LARGE SCALE GENOMIC DNA]</scope>
    <source>
        <strain evidence="2 3">HH1</strain>
    </source>
</reference>
<dbReference type="EMBL" id="JACBGI020000001">
    <property type="protein sequence ID" value="MBF6056835.1"/>
    <property type="molecule type" value="Genomic_DNA"/>
</dbReference>
<reference evidence="2 3" key="2">
    <citation type="submission" date="2020-11" db="EMBL/GenBank/DDBJ databases">
        <title>Sulfur oxidizing isolate from Hospital Hole Sinkhole.</title>
        <authorList>
            <person name="Scott K.M."/>
        </authorList>
    </citation>
    <scope>NUCLEOTIDE SEQUENCE [LARGE SCALE GENOMIC DNA]</scope>
    <source>
        <strain evidence="2 3">HH1</strain>
    </source>
</reference>
<evidence type="ECO:0000256" key="1">
    <source>
        <dbReference type="SAM" id="SignalP"/>
    </source>
</evidence>
<feature type="signal peptide" evidence="1">
    <location>
        <begin position="1"/>
        <end position="23"/>
    </location>
</feature>
<dbReference type="InterPro" id="IPR007433">
    <property type="entry name" value="DUF481"/>
</dbReference>
<keyword evidence="3" id="KW-1185">Reference proteome</keyword>
<proteinExistence type="predicted"/>
<name>A0ABS0BSI9_9GAMM</name>
<evidence type="ECO:0000313" key="2">
    <source>
        <dbReference type="EMBL" id="MBF6056835.1"/>
    </source>
</evidence>
<dbReference type="Pfam" id="PF04338">
    <property type="entry name" value="DUF481"/>
    <property type="match status" value="1"/>
</dbReference>
<comment type="caution">
    <text evidence="2">The sequence shown here is derived from an EMBL/GenBank/DDBJ whole genome shotgun (WGS) entry which is preliminary data.</text>
</comment>
<feature type="chain" id="PRO_5045126048" evidence="1">
    <location>
        <begin position="24"/>
        <end position="246"/>
    </location>
</feature>
<protein>
    <submittedName>
        <fullName evidence="2">DUF481 domain-containing protein</fullName>
    </submittedName>
</protein>
<accession>A0ABS0BSI9</accession>